<evidence type="ECO:0000256" key="4">
    <source>
        <dbReference type="ARBA" id="ARBA00023014"/>
    </source>
</evidence>
<dbReference type="InterPro" id="IPR017941">
    <property type="entry name" value="Rieske_2Fe-2S"/>
</dbReference>
<dbReference type="SUPFAM" id="SSF50022">
    <property type="entry name" value="ISP domain"/>
    <property type="match status" value="1"/>
</dbReference>
<dbReference type="RefSeq" id="WP_061150343.1">
    <property type="nucleotide sequence ID" value="NZ_FCOM02000039.1"/>
</dbReference>
<keyword evidence="4" id="KW-0411">Iron-sulfur</keyword>
<keyword evidence="2" id="KW-0479">Metal-binding</keyword>
<dbReference type="Pfam" id="PF00355">
    <property type="entry name" value="Rieske"/>
    <property type="match status" value="1"/>
</dbReference>
<gene>
    <name evidence="6" type="ORF">AWB74_06091</name>
</gene>
<reference evidence="6" key="1">
    <citation type="submission" date="2016-01" db="EMBL/GenBank/DDBJ databases">
        <authorList>
            <person name="Peeters C."/>
        </authorList>
    </citation>
    <scope>NUCLEOTIDE SEQUENCE [LARGE SCALE GENOMIC DNA]</scope>
    <source>
        <strain evidence="6">LMG 29317</strain>
    </source>
</reference>
<dbReference type="CDD" id="cd03467">
    <property type="entry name" value="Rieske"/>
    <property type="match status" value="1"/>
</dbReference>
<protein>
    <submittedName>
        <fullName evidence="6">Rieske (2Fe-2S) protein</fullName>
    </submittedName>
</protein>
<evidence type="ECO:0000256" key="3">
    <source>
        <dbReference type="ARBA" id="ARBA00023004"/>
    </source>
</evidence>
<accession>A0A158KLF9</accession>
<evidence type="ECO:0000313" key="6">
    <source>
        <dbReference type="EMBL" id="SAL81904.1"/>
    </source>
</evidence>
<keyword evidence="7" id="KW-1185">Reference proteome</keyword>
<name>A0A158KLF9_9BURK</name>
<dbReference type="GO" id="GO:0051537">
    <property type="term" value="F:2 iron, 2 sulfur cluster binding"/>
    <property type="evidence" value="ECO:0007669"/>
    <property type="project" value="UniProtKB-KW"/>
</dbReference>
<evidence type="ECO:0000256" key="2">
    <source>
        <dbReference type="ARBA" id="ARBA00022723"/>
    </source>
</evidence>
<comment type="caution">
    <text evidence="6">The sequence shown here is derived from an EMBL/GenBank/DDBJ whole genome shotgun (WGS) entry which is preliminary data.</text>
</comment>
<feature type="domain" description="Rieske" evidence="5">
    <location>
        <begin position="14"/>
        <end position="108"/>
    </location>
</feature>
<proteinExistence type="predicted"/>
<dbReference type="PANTHER" id="PTHR21496">
    <property type="entry name" value="FERREDOXIN-RELATED"/>
    <property type="match status" value="1"/>
</dbReference>
<organism evidence="6 7">
    <name type="scientific">Caballeronia arvi</name>
    <dbReference type="NCBI Taxonomy" id="1777135"/>
    <lineage>
        <taxon>Bacteria</taxon>
        <taxon>Pseudomonadati</taxon>
        <taxon>Pseudomonadota</taxon>
        <taxon>Betaproteobacteria</taxon>
        <taxon>Burkholderiales</taxon>
        <taxon>Burkholderiaceae</taxon>
        <taxon>Caballeronia</taxon>
    </lineage>
</organism>
<sequence length="115" mass="12089">MTCQSHSASTLRLVPVALATQLSPGQRKLVFVKGKSVVMFNVGGTIQAIENSCPHKGASLANGCIDGTVLRCPAHGLKFDLAKADEGTAGGLCLHRFPVHEIEGMLMLQTDSGDE</sequence>
<evidence type="ECO:0000259" key="5">
    <source>
        <dbReference type="PROSITE" id="PS51296"/>
    </source>
</evidence>
<dbReference type="AlphaFoldDB" id="A0A158KLF9"/>
<keyword evidence="1" id="KW-0001">2Fe-2S</keyword>
<dbReference type="PANTHER" id="PTHR21496:SF23">
    <property type="entry name" value="3-PHENYLPROPIONATE_CINNAMIC ACID DIOXYGENASE FERREDOXIN SUBUNIT"/>
    <property type="match status" value="1"/>
</dbReference>
<dbReference type="GO" id="GO:0046872">
    <property type="term" value="F:metal ion binding"/>
    <property type="evidence" value="ECO:0007669"/>
    <property type="project" value="UniProtKB-KW"/>
</dbReference>
<dbReference type="EMBL" id="FCOM02000039">
    <property type="protein sequence ID" value="SAL81904.1"/>
    <property type="molecule type" value="Genomic_DNA"/>
</dbReference>
<dbReference type="PROSITE" id="PS51296">
    <property type="entry name" value="RIESKE"/>
    <property type="match status" value="1"/>
</dbReference>
<dbReference type="OrthoDB" id="9800167at2"/>
<keyword evidence="3" id="KW-0408">Iron</keyword>
<dbReference type="Gene3D" id="2.102.10.10">
    <property type="entry name" value="Rieske [2Fe-2S] iron-sulphur domain"/>
    <property type="match status" value="1"/>
</dbReference>
<evidence type="ECO:0000313" key="7">
    <source>
        <dbReference type="Proteomes" id="UP000055019"/>
    </source>
</evidence>
<dbReference type="Proteomes" id="UP000055019">
    <property type="component" value="Unassembled WGS sequence"/>
</dbReference>
<evidence type="ECO:0000256" key="1">
    <source>
        <dbReference type="ARBA" id="ARBA00022714"/>
    </source>
</evidence>
<dbReference type="InterPro" id="IPR036922">
    <property type="entry name" value="Rieske_2Fe-2S_sf"/>
</dbReference>